<accession>C7LZQ0</accession>
<dbReference type="InterPro" id="IPR050921">
    <property type="entry name" value="T4SS_GSP_E_ATPase"/>
</dbReference>
<reference evidence="3 4" key="1">
    <citation type="journal article" date="2009" name="Stand. Genomic Sci.">
        <title>Complete genome sequence of Acidimicrobium ferrooxidans type strain (ICP).</title>
        <authorList>
            <person name="Clum A."/>
            <person name="Nolan M."/>
            <person name="Lang E."/>
            <person name="Glavina Del Rio T."/>
            <person name="Tice H."/>
            <person name="Copeland A."/>
            <person name="Cheng J.F."/>
            <person name="Lucas S."/>
            <person name="Chen F."/>
            <person name="Bruce D."/>
            <person name="Goodwin L."/>
            <person name="Pitluck S."/>
            <person name="Ivanova N."/>
            <person name="Mavrommatis K."/>
            <person name="Mikhailova N."/>
            <person name="Pati A."/>
            <person name="Chen A."/>
            <person name="Palaniappan K."/>
            <person name="Goker M."/>
            <person name="Spring S."/>
            <person name="Land M."/>
            <person name="Hauser L."/>
            <person name="Chang Y.J."/>
            <person name="Jeffries C.C."/>
            <person name="Chain P."/>
            <person name="Bristow J."/>
            <person name="Eisen J.A."/>
            <person name="Markowitz V."/>
            <person name="Hugenholtz P."/>
            <person name="Kyrpides N.C."/>
            <person name="Klenk H.P."/>
            <person name="Lapidus A."/>
        </authorList>
    </citation>
    <scope>NUCLEOTIDE SEQUENCE [LARGE SCALE GENOMIC DNA]</scope>
    <source>
        <strain evidence="4">DSM 10331 / JCM 15462 / NBRC 103882 / ICP</strain>
    </source>
</reference>
<evidence type="ECO:0000256" key="1">
    <source>
        <dbReference type="ARBA" id="ARBA00006611"/>
    </source>
</evidence>
<dbReference type="InterPro" id="IPR027417">
    <property type="entry name" value="P-loop_NTPase"/>
</dbReference>
<sequence length="398" mass="42928">MAEYPWLDRYLSLCARLEHAVRAELDPAALPTDAAALDQLARRHALDIDDLAASEQLLGAVVRYVIFSMRALGPLEPLLADPDVEEISINAPREVWVRRRGRFARAPLGFYDHEHVRRALERLTTTARGAQRQLDPGQGIQDFTLADGSRVHVVHPELTPHGTWLVNIRRPLATIGHAMAEVPPLLASAVRVGATILIAGLPGVGKTTLARALLDGLDDAVRVVVAEEVGETRLARGNVAHLQTRRQRPGVEAISLRALVAASLRMTPERLVIGEVRDEEALPFVVAVASGIPGLSTIHAREPRAALERLATLAAIAPEAPGTATLRHLVADAIDLVVQLAWHDGPRVTGLVAVEGLSTPDGMGPFVVTNLLAPAATRTSRLFSRFPQLLEARTELVG</sequence>
<dbReference type="EMBL" id="CP001631">
    <property type="protein sequence ID" value="ACU54208.1"/>
    <property type="molecule type" value="Genomic_DNA"/>
</dbReference>
<dbReference type="SUPFAM" id="SSF52540">
    <property type="entry name" value="P-loop containing nucleoside triphosphate hydrolases"/>
    <property type="match status" value="1"/>
</dbReference>
<dbReference type="RefSeq" id="WP_015798694.1">
    <property type="nucleotide sequence ID" value="NC_013124.1"/>
</dbReference>
<feature type="domain" description="AAA+ ATPase" evidence="2">
    <location>
        <begin position="192"/>
        <end position="396"/>
    </location>
</feature>
<dbReference type="AlphaFoldDB" id="C7LZQ0"/>
<dbReference type="PANTHER" id="PTHR30486:SF6">
    <property type="entry name" value="TYPE IV PILUS RETRACTATION ATPASE PILT"/>
    <property type="match status" value="1"/>
</dbReference>
<protein>
    <submittedName>
        <fullName evidence="3">Type II secretion system protein E</fullName>
    </submittedName>
</protein>
<dbReference type="HOGENOM" id="CLU_672027_0_0_11"/>
<dbReference type="Gene3D" id="3.40.50.300">
    <property type="entry name" value="P-loop containing nucleotide triphosphate hydrolases"/>
    <property type="match status" value="1"/>
</dbReference>
<gene>
    <name evidence="3" type="ordered locus">Afer_1277</name>
</gene>
<dbReference type="InterPro" id="IPR003593">
    <property type="entry name" value="AAA+_ATPase"/>
</dbReference>
<dbReference type="InterPro" id="IPR001482">
    <property type="entry name" value="T2SS/T4SS_dom"/>
</dbReference>
<dbReference type="GO" id="GO:0016887">
    <property type="term" value="F:ATP hydrolysis activity"/>
    <property type="evidence" value="ECO:0007669"/>
    <property type="project" value="InterPro"/>
</dbReference>
<dbReference type="SMART" id="SM00382">
    <property type="entry name" value="AAA"/>
    <property type="match status" value="1"/>
</dbReference>
<evidence type="ECO:0000313" key="4">
    <source>
        <dbReference type="Proteomes" id="UP000000771"/>
    </source>
</evidence>
<evidence type="ECO:0000313" key="3">
    <source>
        <dbReference type="EMBL" id="ACU54208.1"/>
    </source>
</evidence>
<proteinExistence type="inferred from homology"/>
<dbReference type="KEGG" id="afo:Afer_1277"/>
<name>C7LZQ0_ACIFD</name>
<dbReference type="PANTHER" id="PTHR30486">
    <property type="entry name" value="TWITCHING MOTILITY PROTEIN PILT"/>
    <property type="match status" value="1"/>
</dbReference>
<dbReference type="OrthoDB" id="9810761at2"/>
<dbReference type="Gene3D" id="3.30.450.380">
    <property type="match status" value="1"/>
</dbReference>
<dbReference type="Pfam" id="PF00437">
    <property type="entry name" value="T2SSE"/>
    <property type="match status" value="1"/>
</dbReference>
<dbReference type="Proteomes" id="UP000000771">
    <property type="component" value="Chromosome"/>
</dbReference>
<evidence type="ECO:0000259" key="2">
    <source>
        <dbReference type="SMART" id="SM00382"/>
    </source>
</evidence>
<keyword evidence="4" id="KW-1185">Reference proteome</keyword>
<organism evidence="3 4">
    <name type="scientific">Acidimicrobium ferrooxidans (strain DSM 10331 / JCM 15462 / NBRC 103882 / ICP)</name>
    <dbReference type="NCBI Taxonomy" id="525909"/>
    <lineage>
        <taxon>Bacteria</taxon>
        <taxon>Bacillati</taxon>
        <taxon>Actinomycetota</taxon>
        <taxon>Acidimicrobiia</taxon>
        <taxon>Acidimicrobiales</taxon>
        <taxon>Acidimicrobiaceae</taxon>
        <taxon>Acidimicrobium</taxon>
    </lineage>
</organism>
<dbReference type="STRING" id="525909.Afer_1277"/>
<dbReference type="eggNOG" id="COG4962">
    <property type="taxonomic scope" value="Bacteria"/>
</dbReference>
<comment type="similarity">
    <text evidence="1">Belongs to the GSP E family.</text>
</comment>